<name>A0ABU6QTT1_9FABA</name>
<gene>
    <name evidence="1" type="ORF">PIB30_086880</name>
</gene>
<dbReference type="Proteomes" id="UP001341840">
    <property type="component" value="Unassembled WGS sequence"/>
</dbReference>
<evidence type="ECO:0000313" key="2">
    <source>
        <dbReference type="Proteomes" id="UP001341840"/>
    </source>
</evidence>
<reference evidence="1 2" key="1">
    <citation type="journal article" date="2023" name="Plants (Basel)">
        <title>Bridging the Gap: Combining Genomics and Transcriptomics Approaches to Understand Stylosanthes scabra, an Orphan Legume from the Brazilian Caatinga.</title>
        <authorList>
            <person name="Ferreira-Neto J.R.C."/>
            <person name="da Silva M.D."/>
            <person name="Binneck E."/>
            <person name="de Melo N.F."/>
            <person name="da Silva R.H."/>
            <person name="de Melo A.L.T.M."/>
            <person name="Pandolfi V."/>
            <person name="Bustamante F.O."/>
            <person name="Brasileiro-Vidal A.C."/>
            <person name="Benko-Iseppon A.M."/>
        </authorList>
    </citation>
    <scope>NUCLEOTIDE SEQUENCE [LARGE SCALE GENOMIC DNA]</scope>
    <source>
        <tissue evidence="1">Leaves</tissue>
    </source>
</reference>
<proteinExistence type="predicted"/>
<evidence type="ECO:0008006" key="3">
    <source>
        <dbReference type="Google" id="ProtNLM"/>
    </source>
</evidence>
<dbReference type="EMBL" id="JASCZI010001507">
    <property type="protein sequence ID" value="MED6115094.1"/>
    <property type="molecule type" value="Genomic_DNA"/>
</dbReference>
<evidence type="ECO:0000313" key="1">
    <source>
        <dbReference type="EMBL" id="MED6115094.1"/>
    </source>
</evidence>
<keyword evidence="2" id="KW-1185">Reference proteome</keyword>
<sequence length="257" mass="30076">MEGRRETNENGKPVVRVPNNDPYAWVKGEGERVKVEFLPCSVEDRVFHKAEGHEPQLEVFFSFFQAKGIRKGRLLTLNSCQGRTLFPLYKSSYKDFKQMYVKVRSPVDEFPFYVDEYLLERFSLYWYSKLVQILGMNEVNEENTTTRVLKNFFKTKNERELSASNVIKTETGVVVNQPTEKRKPISVKRRRQEEGVLEKGKVVDLTGNRCCGKEFSLEEVKFTENQKRLHGYVGEEDLTSVWSEHYPLLVVAEEHFQ</sequence>
<protein>
    <recommendedName>
        <fullName evidence="3">Transposase</fullName>
    </recommendedName>
</protein>
<comment type="caution">
    <text evidence="1">The sequence shown here is derived from an EMBL/GenBank/DDBJ whole genome shotgun (WGS) entry which is preliminary data.</text>
</comment>
<accession>A0ABU6QTT1</accession>
<organism evidence="1 2">
    <name type="scientific">Stylosanthes scabra</name>
    <dbReference type="NCBI Taxonomy" id="79078"/>
    <lineage>
        <taxon>Eukaryota</taxon>
        <taxon>Viridiplantae</taxon>
        <taxon>Streptophyta</taxon>
        <taxon>Embryophyta</taxon>
        <taxon>Tracheophyta</taxon>
        <taxon>Spermatophyta</taxon>
        <taxon>Magnoliopsida</taxon>
        <taxon>eudicotyledons</taxon>
        <taxon>Gunneridae</taxon>
        <taxon>Pentapetalae</taxon>
        <taxon>rosids</taxon>
        <taxon>fabids</taxon>
        <taxon>Fabales</taxon>
        <taxon>Fabaceae</taxon>
        <taxon>Papilionoideae</taxon>
        <taxon>50 kb inversion clade</taxon>
        <taxon>dalbergioids sensu lato</taxon>
        <taxon>Dalbergieae</taxon>
        <taxon>Pterocarpus clade</taxon>
        <taxon>Stylosanthes</taxon>
    </lineage>
</organism>